<dbReference type="STRING" id="376733.SAMN04487972_12340"/>
<dbReference type="AlphaFoldDB" id="A0A099EYX6"/>
<evidence type="ECO:0000256" key="1">
    <source>
        <dbReference type="SAM" id="SignalP"/>
    </source>
</evidence>
<keyword evidence="1" id="KW-0732">Signal</keyword>
<evidence type="ECO:0000313" key="3">
    <source>
        <dbReference type="EMBL" id="KGJ03173.1"/>
    </source>
</evidence>
<proteinExistence type="predicted"/>
<reference evidence="4 6" key="3">
    <citation type="submission" date="2016-10" db="EMBL/GenBank/DDBJ databases">
        <authorList>
            <person name="de Groot N.N."/>
        </authorList>
    </citation>
    <scope>NUCLEOTIDE SEQUENCE [LARGE SCALE GENOMIC DNA]</scope>
    <source>
        <strain evidence="4 6">CGMCC 1.6117</strain>
    </source>
</reference>
<evidence type="ECO:0000259" key="2">
    <source>
        <dbReference type="Pfam" id="PF13115"/>
    </source>
</evidence>
<evidence type="ECO:0000313" key="4">
    <source>
        <dbReference type="EMBL" id="SFA59216.1"/>
    </source>
</evidence>
<dbReference type="Proteomes" id="UP000029846">
    <property type="component" value="Unassembled WGS sequence"/>
</dbReference>
<organism evidence="3 5">
    <name type="scientific">Paracoccus halophilus</name>
    <dbReference type="NCBI Taxonomy" id="376733"/>
    <lineage>
        <taxon>Bacteria</taxon>
        <taxon>Pseudomonadati</taxon>
        <taxon>Pseudomonadota</taxon>
        <taxon>Alphaproteobacteria</taxon>
        <taxon>Rhodobacterales</taxon>
        <taxon>Paracoccaceae</taxon>
        <taxon>Paracoccus</taxon>
    </lineage>
</organism>
<protein>
    <submittedName>
        <fullName evidence="4">YtkA-like</fullName>
    </submittedName>
</protein>
<evidence type="ECO:0000313" key="6">
    <source>
        <dbReference type="Proteomes" id="UP000182312"/>
    </source>
</evidence>
<feature type="signal peptide" evidence="1">
    <location>
        <begin position="1"/>
        <end position="20"/>
    </location>
</feature>
<dbReference type="OrthoDB" id="330101at2"/>
<feature type="domain" description="YtkA-like" evidence="2">
    <location>
        <begin position="48"/>
        <end position="114"/>
    </location>
</feature>
<dbReference type="EMBL" id="FOJO01000023">
    <property type="protein sequence ID" value="SFA59216.1"/>
    <property type="molecule type" value="Genomic_DNA"/>
</dbReference>
<accession>A0A099EYX6</accession>
<dbReference type="RefSeq" id="WP_036742777.1">
    <property type="nucleotide sequence ID" value="NZ_FOJO01000023.1"/>
</dbReference>
<dbReference type="Pfam" id="PF13115">
    <property type="entry name" value="YtkA"/>
    <property type="match status" value="1"/>
</dbReference>
<dbReference type="Proteomes" id="UP000182312">
    <property type="component" value="Unassembled WGS sequence"/>
</dbReference>
<evidence type="ECO:0000313" key="5">
    <source>
        <dbReference type="Proteomes" id="UP000029846"/>
    </source>
</evidence>
<name>A0A099EYX6_9RHOB</name>
<keyword evidence="5" id="KW-1185">Reference proteome</keyword>
<reference evidence="3 5" key="1">
    <citation type="submission" date="2014-09" db="EMBL/GenBank/DDBJ databases">
        <authorList>
            <person name="McGinnis J.M."/>
            <person name="Wolfgang W.J."/>
        </authorList>
    </citation>
    <scope>NUCLEOTIDE SEQUENCE [LARGE SCALE GENOMIC DNA]</scope>
    <source>
        <strain evidence="3 5">JCM 14014</strain>
    </source>
</reference>
<dbReference type="eggNOG" id="ENOG5032ZBS">
    <property type="taxonomic scope" value="Bacteria"/>
</dbReference>
<feature type="chain" id="PRO_5010409345" evidence="1">
    <location>
        <begin position="21"/>
        <end position="133"/>
    </location>
</feature>
<dbReference type="InterPro" id="IPR032693">
    <property type="entry name" value="YtkA-like_dom"/>
</dbReference>
<reference evidence="3 5" key="2">
    <citation type="submission" date="2014-10" db="EMBL/GenBank/DDBJ databases">
        <title>Paracoccus sanguinis sp. nov., isolated from clinical specimens of New York State patients.</title>
        <authorList>
            <person name="Mingle L.A."/>
            <person name="Cole J.A."/>
            <person name="Lapierre P."/>
            <person name="Musser K.A."/>
        </authorList>
    </citation>
    <scope>NUCLEOTIDE SEQUENCE [LARGE SCALE GENOMIC DNA]</scope>
    <source>
        <strain evidence="3 5">JCM 14014</strain>
    </source>
</reference>
<gene>
    <name evidence="3" type="ORF">IT41_15210</name>
    <name evidence="4" type="ORF">SAMN04487972_12340</name>
</gene>
<sequence>MFLRRLAALALAAFATAALAQDAAPLTATSDAGLYRAELLPEAMPIPINIMQAWTLTLTDAAGIPVEGARIAITGGMPAHGHGLPTAPGVTADLGDGRYRIEGLHFSMTGVWALGFGVMASPGADRIIFRFDI</sequence>
<dbReference type="EMBL" id="JRKN01000025">
    <property type="protein sequence ID" value="KGJ03173.1"/>
    <property type="molecule type" value="Genomic_DNA"/>
</dbReference>